<dbReference type="STRING" id="118168.MC7420_3033"/>
<sequence length="129" mass="14682">MSKSLSKGVVDLGVQLVNEEIDNALAVYGNEPYNELFAQPDVRQRLVDYVMAAIPETYTQVNTTANGSVPTKIPYHSLELRLRVETYAHWGIEYILHTQSDWHPPASLPNVQFYTLPWNYTHLFAPAFS</sequence>
<organism evidence="1 2">
    <name type="scientific">Coleofasciculus chthonoplastes PCC 7420</name>
    <dbReference type="NCBI Taxonomy" id="118168"/>
    <lineage>
        <taxon>Bacteria</taxon>
        <taxon>Bacillati</taxon>
        <taxon>Cyanobacteriota</taxon>
        <taxon>Cyanophyceae</taxon>
        <taxon>Coleofasciculales</taxon>
        <taxon>Coleofasciculaceae</taxon>
        <taxon>Coleofasciculus</taxon>
    </lineage>
</organism>
<evidence type="ECO:0000313" key="1">
    <source>
        <dbReference type="EMBL" id="EDX77709.1"/>
    </source>
</evidence>
<protein>
    <submittedName>
        <fullName evidence="1">Uncharacterized protein</fullName>
    </submittedName>
</protein>
<dbReference type="OrthoDB" id="515811at2"/>
<dbReference type="EMBL" id="DS989843">
    <property type="protein sequence ID" value="EDX77709.1"/>
    <property type="molecule type" value="Genomic_DNA"/>
</dbReference>
<proteinExistence type="predicted"/>
<dbReference type="eggNOG" id="ENOG5031DXI">
    <property type="taxonomic scope" value="Bacteria"/>
</dbReference>
<keyword evidence="2" id="KW-1185">Reference proteome</keyword>
<dbReference type="AlphaFoldDB" id="B4VJX0"/>
<evidence type="ECO:0000313" key="2">
    <source>
        <dbReference type="Proteomes" id="UP000003835"/>
    </source>
</evidence>
<dbReference type="RefSeq" id="WP_006098970.1">
    <property type="nucleotide sequence ID" value="NZ_DS989843.1"/>
</dbReference>
<accession>B4VJX0</accession>
<name>B4VJX0_9CYAN</name>
<dbReference type="HOGENOM" id="CLU_1945078_0_0_3"/>
<dbReference type="Proteomes" id="UP000003835">
    <property type="component" value="Unassembled WGS sequence"/>
</dbReference>
<reference evidence="1 2" key="1">
    <citation type="submission" date="2008-07" db="EMBL/GenBank/DDBJ databases">
        <authorList>
            <person name="Tandeau de Marsac N."/>
            <person name="Ferriera S."/>
            <person name="Johnson J."/>
            <person name="Kravitz S."/>
            <person name="Beeson K."/>
            <person name="Sutton G."/>
            <person name="Rogers Y.-H."/>
            <person name="Friedman R."/>
            <person name="Frazier M."/>
            <person name="Venter J.C."/>
        </authorList>
    </citation>
    <scope>NUCLEOTIDE SEQUENCE [LARGE SCALE GENOMIC DNA]</scope>
    <source>
        <strain evidence="1 2">PCC 7420</strain>
    </source>
</reference>
<gene>
    <name evidence="1" type="ORF">MC7420_3033</name>
</gene>